<dbReference type="AlphaFoldDB" id="A0A914I0L5"/>
<dbReference type="WBParaSite" id="Gr19_v10_g5507.t1">
    <property type="protein sequence ID" value="Gr19_v10_g5507.t1"/>
    <property type="gene ID" value="Gr19_v10_g5507"/>
</dbReference>
<protein>
    <submittedName>
        <fullName evidence="4">Uncharacterized protein</fullName>
    </submittedName>
</protein>
<organism evidence="3 4">
    <name type="scientific">Globodera rostochiensis</name>
    <name type="common">Golden nematode worm</name>
    <name type="synonym">Heterodera rostochiensis</name>
    <dbReference type="NCBI Taxonomy" id="31243"/>
    <lineage>
        <taxon>Eukaryota</taxon>
        <taxon>Metazoa</taxon>
        <taxon>Ecdysozoa</taxon>
        <taxon>Nematoda</taxon>
        <taxon>Chromadorea</taxon>
        <taxon>Rhabditida</taxon>
        <taxon>Tylenchina</taxon>
        <taxon>Tylenchomorpha</taxon>
        <taxon>Tylenchoidea</taxon>
        <taxon>Heteroderidae</taxon>
        <taxon>Heteroderinae</taxon>
        <taxon>Globodera</taxon>
    </lineage>
</organism>
<sequence length="766" mass="83169">MESKNNLSRTTIFIFFTSFLSVQALNCYICAEAGLEEFGECKTSFPFSCDGYAKRFANDEKILCRTTRHKTANGTFTVVKECIADSAHHATFPRKPYELAEECDVLELNGVQVAYCLCRGANLCNGAPIVGQFSAFEEKYPELFEPEPTVVASDRLYSQQQQQQPSRELSQSAGDGDGGEELGEEPSLRPPEHRTSGEGAAAESTDFQMSTFHGPIVDGNVRFTVPPQFGSTAAQIPTTEENNPFVAPPTPPDANGNGHGMPGFIGTGIENGNVGSFVTIPLPTSTDSEERKFTALNEMKSSPPGTGSRMGTLPDLLCFQCGESNLPNDGDNCPAQIVVNCPDLSKTVPAIGRPLCVSRQIVDTKNNRFGVEKMCATERAILNEFGTRAVPLLNGLINGEVSCVQQRKAAGDGERNGDDGTVHQNLCLCSTAQCNGPSVGEQMHIANHQNGSSPTLTMRPVASTPADTQTTKLMVEEQFLSTTANEPLNCAVCLDVELRNSESDCRSAHSQNCAHQMRAEKAFCLTRQTQNGKDAFIVEKSCVTKRQFYQQFPEELQKHGIDDVPLGCDATYDGFVNYCLCAGQMCNRNSLSQQAAESSERNGNKTRLLNSGEKHWAKSEENKPFSVPPPAPAAVAPKMPTETLKDLMPKINMQPAKSSAESVGQQKERSRENAFADDPSGPNWPTSGPNWPTSGPNWPTSAVPIPPAPTDLSTPTLTRDRLQKWKQNSDMAKRPSKVDNDQSHAFGKEMRIVHVLLGLVVSVALL</sequence>
<evidence type="ECO:0000256" key="2">
    <source>
        <dbReference type="SAM" id="SignalP"/>
    </source>
</evidence>
<feature type="region of interest" description="Disordered" evidence="1">
    <location>
        <begin position="155"/>
        <end position="201"/>
    </location>
</feature>
<evidence type="ECO:0000256" key="1">
    <source>
        <dbReference type="SAM" id="MobiDB-lite"/>
    </source>
</evidence>
<name>A0A914I0L5_GLORO</name>
<keyword evidence="2" id="KW-0732">Signal</keyword>
<feature type="compositionally biased region" description="Polar residues" evidence="1">
    <location>
        <begin position="683"/>
        <end position="700"/>
    </location>
</feature>
<accession>A0A914I0L5</accession>
<evidence type="ECO:0000313" key="4">
    <source>
        <dbReference type="WBParaSite" id="Gr19_v10_g5507.t1"/>
    </source>
</evidence>
<feature type="compositionally biased region" description="Basic and acidic residues" evidence="1">
    <location>
        <begin position="186"/>
        <end position="196"/>
    </location>
</feature>
<feature type="compositionally biased region" description="Polar residues" evidence="1">
    <location>
        <begin position="655"/>
        <end position="665"/>
    </location>
</feature>
<evidence type="ECO:0000313" key="3">
    <source>
        <dbReference type="Proteomes" id="UP000887572"/>
    </source>
</evidence>
<feature type="compositionally biased region" description="Basic and acidic residues" evidence="1">
    <location>
        <begin position="614"/>
        <end position="623"/>
    </location>
</feature>
<reference evidence="4" key="1">
    <citation type="submission" date="2022-11" db="UniProtKB">
        <authorList>
            <consortium name="WormBaseParasite"/>
        </authorList>
    </citation>
    <scope>IDENTIFICATION</scope>
</reference>
<feature type="region of interest" description="Disordered" evidence="1">
    <location>
        <begin position="234"/>
        <end position="253"/>
    </location>
</feature>
<dbReference type="Proteomes" id="UP000887572">
    <property type="component" value="Unplaced"/>
</dbReference>
<proteinExistence type="predicted"/>
<feature type="region of interest" description="Disordered" evidence="1">
    <location>
        <begin position="614"/>
        <end position="637"/>
    </location>
</feature>
<feature type="region of interest" description="Disordered" evidence="1">
    <location>
        <begin position="654"/>
        <end position="716"/>
    </location>
</feature>
<keyword evidence="3" id="KW-1185">Reference proteome</keyword>
<dbReference type="PANTHER" id="PTHR34721">
    <property type="entry name" value="PROTEIN CBG09734"/>
    <property type="match status" value="1"/>
</dbReference>
<dbReference type="PANTHER" id="PTHR34721:SF12">
    <property type="entry name" value="PROTEIN QUIVER"/>
    <property type="match status" value="1"/>
</dbReference>
<feature type="signal peptide" evidence="2">
    <location>
        <begin position="1"/>
        <end position="24"/>
    </location>
</feature>
<feature type="chain" id="PRO_5038034655" evidence="2">
    <location>
        <begin position="25"/>
        <end position="766"/>
    </location>
</feature>